<protein>
    <recommendedName>
        <fullName evidence="3">Nucleoside phosphorylase domain-containing protein</fullName>
    </recommendedName>
</protein>
<sequence>MTSIELNIVVAHSIEAKPLLKLLRMKKCTTSTTFPLYKNDQGECLIVSGMGKIAAAAATAYLAARQENEKNNVRAWLNIGIAGHQNAELGSGVLAQKLTDYATGRSFYPPMSISGINTSDVITVDKPELEYPLNAAYEMEATGFYSSASRFVTSELVQVFKIISDNPRNHVHNVNLDMIPEWISSQEENILMILGKLKALVNDYNRIYQLPDEYHQLSAKCRFSATQIVQLKKVCQRYIALGLQKDLQSRVLSSCTTAKLIITGLESGLADQLLTGTQK</sequence>
<comment type="caution">
    <text evidence="1">The sequence shown here is derived from an EMBL/GenBank/DDBJ whole genome shotgun (WGS) entry which is preliminary data.</text>
</comment>
<dbReference type="InterPro" id="IPR049539">
    <property type="entry name" value="SPL"/>
</dbReference>
<accession>A0A2A5AZQ9</accession>
<evidence type="ECO:0000313" key="1">
    <source>
        <dbReference type="EMBL" id="PCJ24759.1"/>
    </source>
</evidence>
<evidence type="ECO:0008006" key="3">
    <source>
        <dbReference type="Google" id="ProtNLM"/>
    </source>
</evidence>
<organism evidence="1 2">
    <name type="scientific">SAR86 cluster bacterium</name>
    <dbReference type="NCBI Taxonomy" id="2030880"/>
    <lineage>
        <taxon>Bacteria</taxon>
        <taxon>Pseudomonadati</taxon>
        <taxon>Pseudomonadota</taxon>
        <taxon>Gammaproteobacteria</taxon>
        <taxon>SAR86 cluster</taxon>
    </lineage>
</organism>
<dbReference type="PANTHER" id="PTHR37822">
    <property type="entry name" value="SPORE PHOTOPRODUCT LYASE-RELATED"/>
    <property type="match status" value="1"/>
</dbReference>
<dbReference type="GO" id="GO:0009116">
    <property type="term" value="P:nucleoside metabolic process"/>
    <property type="evidence" value="ECO:0007669"/>
    <property type="project" value="InterPro"/>
</dbReference>
<name>A0A2A5AZQ9_9GAMM</name>
<dbReference type="GO" id="GO:0042601">
    <property type="term" value="C:endospore-forming forespore"/>
    <property type="evidence" value="ECO:0007669"/>
    <property type="project" value="TreeGrafter"/>
</dbReference>
<dbReference type="GO" id="GO:0051539">
    <property type="term" value="F:4 iron, 4 sulfur cluster binding"/>
    <property type="evidence" value="ECO:0007669"/>
    <property type="project" value="TreeGrafter"/>
</dbReference>
<dbReference type="Gene3D" id="3.40.50.1580">
    <property type="entry name" value="Nucleoside phosphorylase domain"/>
    <property type="match status" value="1"/>
</dbReference>
<dbReference type="SUPFAM" id="SSF53167">
    <property type="entry name" value="Purine and uridine phosphorylases"/>
    <property type="match status" value="1"/>
</dbReference>
<dbReference type="InterPro" id="IPR035994">
    <property type="entry name" value="Nucleoside_phosphorylase_sf"/>
</dbReference>
<reference evidence="2" key="1">
    <citation type="submission" date="2017-08" db="EMBL/GenBank/DDBJ databases">
        <title>A dynamic microbial community with high functional redundancy inhabits the cold, oxic subseafloor aquifer.</title>
        <authorList>
            <person name="Tully B.J."/>
            <person name="Wheat C.G."/>
            <person name="Glazer B.T."/>
            <person name="Huber J.A."/>
        </authorList>
    </citation>
    <scope>NUCLEOTIDE SEQUENCE [LARGE SCALE GENOMIC DNA]</scope>
</reference>
<dbReference type="EMBL" id="NVVJ01000023">
    <property type="protein sequence ID" value="PCJ24759.1"/>
    <property type="molecule type" value="Genomic_DNA"/>
</dbReference>
<evidence type="ECO:0000313" key="2">
    <source>
        <dbReference type="Proteomes" id="UP000218327"/>
    </source>
</evidence>
<dbReference type="AlphaFoldDB" id="A0A2A5AZQ9"/>
<proteinExistence type="predicted"/>
<dbReference type="GO" id="GO:1904047">
    <property type="term" value="F:S-adenosyl-L-methionine binding"/>
    <property type="evidence" value="ECO:0007669"/>
    <property type="project" value="TreeGrafter"/>
</dbReference>
<dbReference type="PANTHER" id="PTHR37822:SF2">
    <property type="entry name" value="SPORE PHOTOPRODUCT LYASE"/>
    <property type="match status" value="1"/>
</dbReference>
<dbReference type="GO" id="GO:0003913">
    <property type="term" value="F:DNA photolyase activity"/>
    <property type="evidence" value="ECO:0007669"/>
    <property type="project" value="TreeGrafter"/>
</dbReference>
<dbReference type="Proteomes" id="UP000218327">
    <property type="component" value="Unassembled WGS sequence"/>
</dbReference>
<gene>
    <name evidence="1" type="ORF">COA96_08800</name>
</gene>